<dbReference type="OMA" id="QEQGHIN"/>
<feature type="transmembrane region" description="Helical" evidence="10">
    <location>
        <begin position="1168"/>
        <end position="1189"/>
    </location>
</feature>
<evidence type="ECO:0000256" key="2">
    <source>
        <dbReference type="ARBA" id="ARBA00005484"/>
    </source>
</evidence>
<comment type="subcellular location">
    <subcellularLocation>
        <location evidence="1">Membrane</location>
        <topology evidence="1">Multi-pass membrane protein</topology>
    </subcellularLocation>
</comment>
<evidence type="ECO:0000256" key="6">
    <source>
        <dbReference type="ARBA" id="ARBA00022927"/>
    </source>
</evidence>
<evidence type="ECO:0000259" key="11">
    <source>
        <dbReference type="Pfam" id="PF14244"/>
    </source>
</evidence>
<feature type="region of interest" description="Disordered" evidence="9">
    <location>
        <begin position="349"/>
        <end position="373"/>
    </location>
</feature>
<keyword evidence="7 10" id="KW-1133">Transmembrane helix</keyword>
<keyword evidence="8 10" id="KW-0472">Membrane</keyword>
<feature type="transmembrane region" description="Helical" evidence="10">
    <location>
        <begin position="795"/>
        <end position="820"/>
    </location>
</feature>
<dbReference type="PANTHER" id="PTHR22601">
    <property type="entry name" value="ISP4 LIKE PROTEIN"/>
    <property type="match status" value="1"/>
</dbReference>
<organism evidence="12 13">
    <name type="scientific">Chenopodium quinoa</name>
    <name type="common">Quinoa</name>
    <dbReference type="NCBI Taxonomy" id="63459"/>
    <lineage>
        <taxon>Eukaryota</taxon>
        <taxon>Viridiplantae</taxon>
        <taxon>Streptophyta</taxon>
        <taxon>Embryophyta</taxon>
        <taxon>Tracheophyta</taxon>
        <taxon>Spermatophyta</taxon>
        <taxon>Magnoliopsida</taxon>
        <taxon>eudicotyledons</taxon>
        <taxon>Gunneridae</taxon>
        <taxon>Pentapetalae</taxon>
        <taxon>Caryophyllales</taxon>
        <taxon>Chenopodiaceae</taxon>
        <taxon>Chenopodioideae</taxon>
        <taxon>Atripliceae</taxon>
        <taxon>Chenopodium</taxon>
    </lineage>
</organism>
<feature type="transmembrane region" description="Helical" evidence="10">
    <location>
        <begin position="707"/>
        <end position="734"/>
    </location>
</feature>
<feature type="transmembrane region" description="Helical" evidence="10">
    <location>
        <begin position="1230"/>
        <end position="1263"/>
    </location>
</feature>
<dbReference type="Gramene" id="AUR62019902-RA">
    <property type="protein sequence ID" value="AUR62019902-RA:cds"/>
    <property type="gene ID" value="AUR62019902"/>
</dbReference>
<feature type="transmembrane region" description="Helical" evidence="10">
    <location>
        <begin position="880"/>
        <end position="902"/>
    </location>
</feature>
<feature type="transmembrane region" description="Helical" evidence="10">
    <location>
        <begin position="1664"/>
        <end position="1681"/>
    </location>
</feature>
<dbReference type="GO" id="GO:0035673">
    <property type="term" value="F:oligopeptide transmembrane transporter activity"/>
    <property type="evidence" value="ECO:0007669"/>
    <property type="project" value="InterPro"/>
</dbReference>
<evidence type="ECO:0000256" key="9">
    <source>
        <dbReference type="SAM" id="MobiDB-lite"/>
    </source>
</evidence>
<accession>A0A803LWQ1</accession>
<feature type="transmembrane region" description="Helical" evidence="10">
    <location>
        <begin position="1302"/>
        <end position="1326"/>
    </location>
</feature>
<dbReference type="NCBIfam" id="TIGR00727">
    <property type="entry name" value="ISP4_OPT"/>
    <property type="match status" value="2"/>
</dbReference>
<reference evidence="12" key="2">
    <citation type="submission" date="2021-03" db="UniProtKB">
        <authorList>
            <consortium name="EnsemblPlants"/>
        </authorList>
    </citation>
    <scope>IDENTIFICATION</scope>
</reference>
<feature type="transmembrane region" description="Helical" evidence="10">
    <location>
        <begin position="1275"/>
        <end position="1295"/>
    </location>
</feature>
<feature type="transmembrane region" description="Helical" evidence="10">
    <location>
        <begin position="668"/>
        <end position="687"/>
    </location>
</feature>
<feature type="compositionally biased region" description="Low complexity" evidence="9">
    <location>
        <begin position="227"/>
        <end position="245"/>
    </location>
</feature>
<feature type="transmembrane region" description="Helical" evidence="10">
    <location>
        <begin position="1615"/>
        <end position="1634"/>
    </location>
</feature>
<feature type="domain" description="Retrotransposon Copia-like N-terminal" evidence="11">
    <location>
        <begin position="18"/>
        <end position="58"/>
    </location>
</feature>
<dbReference type="EnsemblPlants" id="AUR62019902-RA">
    <property type="protein sequence ID" value="AUR62019902-RA:cds"/>
    <property type="gene ID" value="AUR62019902"/>
</dbReference>
<dbReference type="NCBIfam" id="TIGR00728">
    <property type="entry name" value="OPT_sfam"/>
    <property type="match status" value="2"/>
</dbReference>
<evidence type="ECO:0000256" key="7">
    <source>
        <dbReference type="ARBA" id="ARBA00022989"/>
    </source>
</evidence>
<feature type="transmembrane region" description="Helical" evidence="10">
    <location>
        <begin position="1136"/>
        <end position="1162"/>
    </location>
</feature>
<evidence type="ECO:0000256" key="3">
    <source>
        <dbReference type="ARBA" id="ARBA00022448"/>
    </source>
</evidence>
<dbReference type="InterPro" id="IPR004813">
    <property type="entry name" value="OPT"/>
</dbReference>
<protein>
    <recommendedName>
        <fullName evidence="11">Retrotransposon Copia-like N-terminal domain-containing protein</fullName>
    </recommendedName>
</protein>
<feature type="transmembrane region" description="Helical" evidence="10">
    <location>
        <begin position="1433"/>
        <end position="1454"/>
    </location>
</feature>
<feature type="transmembrane region" description="Helical" evidence="10">
    <location>
        <begin position="1000"/>
        <end position="1017"/>
    </location>
</feature>
<feature type="transmembrane region" description="Helical" evidence="10">
    <location>
        <begin position="503"/>
        <end position="522"/>
    </location>
</feature>
<feature type="transmembrane region" description="Helical" evidence="10">
    <location>
        <begin position="396"/>
        <end position="416"/>
    </location>
</feature>
<name>A0A803LWQ1_CHEQI</name>
<feature type="transmembrane region" description="Helical" evidence="10">
    <location>
        <begin position="562"/>
        <end position="579"/>
    </location>
</feature>
<feature type="transmembrane region" description="Helical" evidence="10">
    <location>
        <begin position="1377"/>
        <end position="1399"/>
    </location>
</feature>
<dbReference type="InterPro" id="IPR029472">
    <property type="entry name" value="Copia-like_N"/>
</dbReference>
<evidence type="ECO:0000313" key="12">
    <source>
        <dbReference type="EnsemblPlants" id="AUR62019902-RA:cds"/>
    </source>
</evidence>
<feature type="transmembrane region" description="Helical" evidence="10">
    <location>
        <begin position="1545"/>
        <end position="1567"/>
    </location>
</feature>
<keyword evidence="6" id="KW-0653">Protein transport</keyword>
<dbReference type="Pfam" id="PF14244">
    <property type="entry name" value="Retrotran_gag_3"/>
    <property type="match status" value="1"/>
</dbReference>
<feature type="transmembrane region" description="Helical" evidence="10">
    <location>
        <begin position="1693"/>
        <end position="1712"/>
    </location>
</feature>
<feature type="transmembrane region" description="Helical" evidence="10">
    <location>
        <begin position="768"/>
        <end position="789"/>
    </location>
</feature>
<dbReference type="Pfam" id="PF03169">
    <property type="entry name" value="OPT"/>
    <property type="match status" value="2"/>
</dbReference>
<feature type="region of interest" description="Disordered" evidence="9">
    <location>
        <begin position="222"/>
        <end position="247"/>
    </location>
</feature>
<feature type="transmembrane region" description="Helical" evidence="10">
    <location>
        <begin position="1460"/>
        <end position="1484"/>
    </location>
</feature>
<reference evidence="12" key="1">
    <citation type="journal article" date="2017" name="Nature">
        <title>The genome of Chenopodium quinoa.</title>
        <authorList>
            <person name="Jarvis D.E."/>
            <person name="Ho Y.S."/>
            <person name="Lightfoot D.J."/>
            <person name="Schmoeckel S.M."/>
            <person name="Li B."/>
            <person name="Borm T.J.A."/>
            <person name="Ohyanagi H."/>
            <person name="Mineta K."/>
            <person name="Michell C.T."/>
            <person name="Saber N."/>
            <person name="Kharbatia N.M."/>
            <person name="Rupper R.R."/>
            <person name="Sharp A.R."/>
            <person name="Dally N."/>
            <person name="Boughton B.A."/>
            <person name="Woo Y.H."/>
            <person name="Gao G."/>
            <person name="Schijlen E.G.W.M."/>
            <person name="Guo X."/>
            <person name="Momin A.A."/>
            <person name="Negrao S."/>
            <person name="Al-Babili S."/>
            <person name="Gehring C."/>
            <person name="Roessner U."/>
            <person name="Jung C."/>
            <person name="Murphy K."/>
            <person name="Arold S.T."/>
            <person name="Gojobori T."/>
            <person name="van der Linden C.G."/>
            <person name="van Loo E.N."/>
            <person name="Jellen E.N."/>
            <person name="Maughan P.J."/>
            <person name="Tester M."/>
        </authorList>
    </citation>
    <scope>NUCLEOTIDE SEQUENCE [LARGE SCALE GENOMIC DNA]</scope>
    <source>
        <strain evidence="12">cv. PI 614886</strain>
    </source>
</reference>
<keyword evidence="3" id="KW-0813">Transport</keyword>
<feature type="transmembrane region" description="Helical" evidence="10">
    <location>
        <begin position="1491"/>
        <end position="1509"/>
    </location>
</feature>
<keyword evidence="5" id="KW-0571">Peptide transport</keyword>
<dbReference type="GO" id="GO:0015031">
    <property type="term" value="P:protein transport"/>
    <property type="evidence" value="ECO:0007669"/>
    <property type="project" value="UniProtKB-KW"/>
</dbReference>
<feature type="transmembrane region" description="Helical" evidence="10">
    <location>
        <begin position="1029"/>
        <end position="1048"/>
    </location>
</feature>
<dbReference type="Proteomes" id="UP000596660">
    <property type="component" value="Unplaced"/>
</dbReference>
<dbReference type="GO" id="GO:0016020">
    <property type="term" value="C:membrane"/>
    <property type="evidence" value="ECO:0007669"/>
    <property type="project" value="UniProtKB-SubCell"/>
</dbReference>
<feature type="transmembrane region" description="Helical" evidence="10">
    <location>
        <begin position="637"/>
        <end position="661"/>
    </location>
</feature>
<evidence type="ECO:0000256" key="8">
    <source>
        <dbReference type="ARBA" id="ARBA00023136"/>
    </source>
</evidence>
<evidence type="ECO:0000256" key="1">
    <source>
        <dbReference type="ARBA" id="ARBA00004141"/>
    </source>
</evidence>
<feature type="transmembrane region" description="Helical" evidence="10">
    <location>
        <begin position="471"/>
        <end position="491"/>
    </location>
</feature>
<keyword evidence="13" id="KW-1185">Reference proteome</keyword>
<evidence type="ECO:0000313" key="13">
    <source>
        <dbReference type="Proteomes" id="UP000596660"/>
    </source>
</evidence>
<comment type="similarity">
    <text evidence="2">Belongs to the oligopeptide OPT transporter (TC 2.A.67.1) family.</text>
</comment>
<feature type="transmembrane region" description="Helical" evidence="10">
    <location>
        <begin position="948"/>
        <end position="969"/>
    </location>
</feature>
<proteinExistence type="inferred from homology"/>
<evidence type="ECO:0000256" key="4">
    <source>
        <dbReference type="ARBA" id="ARBA00022692"/>
    </source>
</evidence>
<evidence type="ECO:0000256" key="5">
    <source>
        <dbReference type="ARBA" id="ARBA00022856"/>
    </source>
</evidence>
<evidence type="ECO:0000256" key="10">
    <source>
        <dbReference type="SAM" id="Phobius"/>
    </source>
</evidence>
<dbReference type="InterPro" id="IPR004648">
    <property type="entry name" value="Oligpept_transpt"/>
</dbReference>
<sequence>MSSDPASPYYLHPSDSQYKLVPMKFDGNAYNDWKRFVMIGLSAKNKLGFIDGTIAKPAATSSLFKAWERCNCTLISWFIQVLDTHIARSILYFDTARDIWLNLEERLGQSSGAQLYSIQQQLAEIHQEETENISTFYTRIKMLWDEFDANDPLPTCQCTQCNCNITRKILKSQQDQRLTQFLMKLKEEYSQVRANILMQYPLSTISHAYRLLMQDERHRDNSLNRTGNSIGYSTSGNSGSSGARGPWNQYNRRPSPYFCDHCKITGHTIDRCWKVHGYPNSFPSRDNWRNKSAAALAHSDDQTAKVSEQKSPVITAEQYNKLLSLLDKHMTDDAPDANTGATALVSVQKDQENAESQSLDHQVRSTAPDLQEDSPVKQVAMTVPTTDDPDLPVLTFRTWVLGIISCVVLSFLNQFFWYRTEPLSITGIAAQIAVVPLGHWMASKLPNRVFLQGTRLEFTLNPGPFNVKEHVLITILANAGAGNVYAIHVVTAVKVFYKKHITFFVSLLVVLTSQVLGFGWAGVFRRYLVEPAQMWWPANLVQVSLFRALHEKEERPKGGLTRTQFFLIAFICSFAYYIFPGYLFQMLTSLSWVCWLWPKSILAQQLGSGLHGLGIGALGLDWSTISSYLGSPLASPWFATANVAVGYVLLMYVLVPITYWLNVYKAKTFPIFSNHLFTSSGSIYNVSAIVDSNFHFNQEAYGKQGPLYLSTFFAMTYGVGFAALSATIVHVALFHGREIWEQSRASFKEKKMDIYLKLMRRYKEVPDWWFWTILVVNIAAAIFACEYYKEQLQLPWWGVLLACAIAFIFTLPIGVITAIANQSPHLNIITEYIIGYIYPGYPVANMCFKVYGNISMKQAVTFLQDFKLGHYMKIPPRTMFIAQVVGTMVSSLVYLCTAWWLMETIPDICDRNTSSNSVWTCPGDTVFYDASVIWGLVGPRKIFGDEGIYGAINWFFLGGAIAPIIVWLATKAFPNQEWIRLINMPILIGATASMPPATAVNYSTWILVGFLSGYVAFRYAPEWWKRHNYLLSGALDAGLAFMGVALYLCLGSEDHSLNWWGNDLDGCPYASCPTQKGVVVLGCPVEPLSITAISAQIAVVPLGQWMAARLPSRLMLRGTRWEFSLNPGPFNVKEHVLITIFANAGAGSVYAIHVVTVVKIFYKKQITFFVSLIVILTTQVLGFGWAGIFRRYLVEPAEMWWPANLVQVSLFRALHEKEVRSKGGLTRTQFFLIAFTCSFAYYVFPGYLFQMLTSLSWICWFWPKSILAQQLGSGLYGLGITAFGLDWSTISSYLGSPLASPWFATANVAAGFVLVMYVLTPISYWFNFYKAKTFPIFSDSLFTASGSIYNISAIVDSNFHINHEAYAKQGPLYLSTFFAMTYGVGFAALSATIVHVALFHGREIWDQSRASFKDKKRDIHTKLMARYREAPEWWFWVILVVNIAATIFACEYYKDQLQLPWWGVLLACGIAFIFTLPIGILTAITNQSPGLNIITEYIIGYIYPGYPVANMCFKVYGYISMTQAIAFLQDFKLGHYMKIPPRTMFMAQIVGTLISALVYLGTAWWLMETIPDICEKTATNTVWTCPSDTVFYDASVIWGLVGPRRIFGDEGIYEAINWFFLGGAIAPVFVWLATKAFPNQNWIRLINMPVLIAATGMMPPATAVNYTTWILVGFLSGYVAFRYAPDWWQRHNYLLSGALDAGLAFMGVALYLCLGLEEVSLSWWGNDLDGCPYASCPTEKGVMVQGCPVVYR</sequence>
<keyword evidence="4 10" id="KW-0812">Transmembrane</keyword>